<dbReference type="Proteomes" id="UP000236654">
    <property type="component" value="Unassembled WGS sequence"/>
</dbReference>
<evidence type="ECO:0000313" key="11">
    <source>
        <dbReference type="Proteomes" id="UP000236654"/>
    </source>
</evidence>
<proteinExistence type="predicted"/>
<evidence type="ECO:0000259" key="9">
    <source>
        <dbReference type="Pfam" id="PF02737"/>
    </source>
</evidence>
<dbReference type="InterPro" id="IPR001753">
    <property type="entry name" value="Enoyl-CoA_hydra/iso"/>
</dbReference>
<dbReference type="SUPFAM" id="SSF52096">
    <property type="entry name" value="ClpP/crotonase"/>
    <property type="match status" value="1"/>
</dbReference>
<dbReference type="InterPro" id="IPR006108">
    <property type="entry name" value="3HC_DH_C"/>
</dbReference>
<dbReference type="PANTHER" id="PTHR48075:SF7">
    <property type="entry name" value="3-HYDROXYACYL-COA DEHYDROGENASE-RELATED"/>
    <property type="match status" value="1"/>
</dbReference>
<dbReference type="GO" id="GO:0003857">
    <property type="term" value="F:(3S)-3-hydroxyacyl-CoA dehydrogenase (NAD+) activity"/>
    <property type="evidence" value="ECO:0007669"/>
    <property type="project" value="UniProtKB-EC"/>
</dbReference>
<organism evidence="10 11">
    <name type="scientific">Brumimicrobium salinarum</name>
    <dbReference type="NCBI Taxonomy" id="2058658"/>
    <lineage>
        <taxon>Bacteria</taxon>
        <taxon>Pseudomonadati</taxon>
        <taxon>Bacteroidota</taxon>
        <taxon>Flavobacteriia</taxon>
        <taxon>Flavobacteriales</taxon>
        <taxon>Crocinitomicaceae</taxon>
        <taxon>Brumimicrobium</taxon>
    </lineage>
</organism>
<keyword evidence="4" id="KW-0560">Oxidoreductase</keyword>
<dbReference type="Pfam" id="PF00378">
    <property type="entry name" value="ECH_1"/>
    <property type="match status" value="1"/>
</dbReference>
<accession>A0A2I0QZB8</accession>
<dbReference type="UniPathway" id="UPA00659"/>
<dbReference type="PANTHER" id="PTHR48075">
    <property type="entry name" value="3-HYDROXYACYL-COA DEHYDROGENASE FAMILY PROTEIN"/>
    <property type="match status" value="1"/>
</dbReference>
<evidence type="ECO:0000259" key="8">
    <source>
        <dbReference type="Pfam" id="PF00725"/>
    </source>
</evidence>
<keyword evidence="2" id="KW-0276">Fatty acid metabolism</keyword>
<keyword evidence="5" id="KW-0520">NAD</keyword>
<dbReference type="Gene3D" id="3.90.226.10">
    <property type="entry name" value="2-enoyl-CoA Hydratase, Chain A, domain 1"/>
    <property type="match status" value="1"/>
</dbReference>
<name>A0A2I0QZB8_9FLAO</name>
<dbReference type="Gene3D" id="3.40.50.720">
    <property type="entry name" value="NAD(P)-binding Rossmann-like Domain"/>
    <property type="match status" value="1"/>
</dbReference>
<evidence type="ECO:0000256" key="7">
    <source>
        <dbReference type="ARBA" id="ARBA00049556"/>
    </source>
</evidence>
<evidence type="ECO:0000256" key="2">
    <source>
        <dbReference type="ARBA" id="ARBA00022832"/>
    </source>
</evidence>
<comment type="caution">
    <text evidence="10">The sequence shown here is derived from an EMBL/GenBank/DDBJ whole genome shotgun (WGS) entry which is preliminary data.</text>
</comment>
<dbReference type="SUPFAM" id="SSF48179">
    <property type="entry name" value="6-phosphogluconate dehydrogenase C-terminal domain-like"/>
    <property type="match status" value="2"/>
</dbReference>
<sequence>MERKINKVAVLGSGVMGSQIACHFANIGVEVLLLDIVPKELNEKEEKKGLKLTDKPVRNRIVDTALASALKMSPSPIYKKEFANRITTGNLEDDMQKISEADWIIEVVIERLDIKKSVFENVEKYRKPGTLITSNTSGIPINMMLEDRSEDFKQHFCGTHFFNPPRYLQLLEIIPTKETNPQVIDFFMEYGSKFLGKKTVLCKDTPAFIANRIGVYSIMSLFHSIKELDLTVEEVDKLTGTVLGRQKSATFRTADVVGLDTLVLVANGVKDNCPKDEENNLFELPDFISKMVDNKWLGSKSGQGFYKKTKDENGKRKILSLDLNTLEYTDQKKVKFPTLDMAKPIDDLEKRTAMLIQGKDKAATFYKKMFGGLFAYASNRVPEIAEDLYQIDDAIKAGFGWGLGPFETWDILGLDKGLALIEEEGKKAAQWILDMKENGVTKFYKKENGQKLFYDLKSKSYKVIPGTEDIVMLDALRDENTVWSNADTTIVDLGDGIINLEFHTKMNTIGSGVINGINKALDLAETKYNGLVISNNGQNFSAGANVGMIFMMAVEQDFDELNFSVKAFQDTMMRVRYADAPVIVAPHNLTLGGGCELSMHADKVVAHAESYIGLVEFGVGLIPGGGGSKEFAKRFSDGLKDGDIRINRLRERFLTIGQAKVSTSAHEAFDLGYLREGTDEVIVSRERQLTRAKAACLELANKGYTAPPKEKNITISGQEGLGIVYVGAHSMMSGNYMSEHDQLISEKLGNVLCGGDISERVQVSEQYLLDLERKAFLELCAERKTLERLESMVKKGKVLRN</sequence>
<evidence type="ECO:0000256" key="1">
    <source>
        <dbReference type="ARBA" id="ARBA00005005"/>
    </source>
</evidence>
<dbReference type="InterPro" id="IPR029045">
    <property type="entry name" value="ClpP/crotonase-like_dom_sf"/>
</dbReference>
<dbReference type="OrthoDB" id="9771883at2"/>
<comment type="pathway">
    <text evidence="1">Lipid metabolism; fatty acid beta-oxidation.</text>
</comment>
<dbReference type="RefSeq" id="WP_101335648.1">
    <property type="nucleotide sequence ID" value="NZ_PJNI01000021.1"/>
</dbReference>
<dbReference type="GO" id="GO:0006635">
    <property type="term" value="P:fatty acid beta-oxidation"/>
    <property type="evidence" value="ECO:0007669"/>
    <property type="project" value="UniProtKB-UniPathway"/>
</dbReference>
<dbReference type="InterPro" id="IPR008927">
    <property type="entry name" value="6-PGluconate_DH-like_C_sf"/>
</dbReference>
<keyword evidence="3" id="KW-0442">Lipid degradation</keyword>
<dbReference type="SUPFAM" id="SSF51735">
    <property type="entry name" value="NAD(P)-binding Rossmann-fold domains"/>
    <property type="match status" value="1"/>
</dbReference>
<dbReference type="InterPro" id="IPR006176">
    <property type="entry name" value="3-OHacyl-CoA_DH_NAD-bd"/>
</dbReference>
<comment type="catalytic activity">
    <reaction evidence="7">
        <text>a (3S)-3-hydroxyacyl-CoA + NAD(+) = a 3-oxoacyl-CoA + NADH + H(+)</text>
        <dbReference type="Rhea" id="RHEA:22432"/>
        <dbReference type="ChEBI" id="CHEBI:15378"/>
        <dbReference type="ChEBI" id="CHEBI:57318"/>
        <dbReference type="ChEBI" id="CHEBI:57540"/>
        <dbReference type="ChEBI" id="CHEBI:57945"/>
        <dbReference type="ChEBI" id="CHEBI:90726"/>
        <dbReference type="EC" id="1.1.1.35"/>
    </reaction>
</comment>
<dbReference type="AlphaFoldDB" id="A0A2I0QZB8"/>
<dbReference type="GO" id="GO:0070403">
    <property type="term" value="F:NAD+ binding"/>
    <property type="evidence" value="ECO:0007669"/>
    <property type="project" value="InterPro"/>
</dbReference>
<evidence type="ECO:0000256" key="6">
    <source>
        <dbReference type="ARBA" id="ARBA00023098"/>
    </source>
</evidence>
<keyword evidence="6" id="KW-0443">Lipid metabolism</keyword>
<evidence type="ECO:0000256" key="3">
    <source>
        <dbReference type="ARBA" id="ARBA00022963"/>
    </source>
</evidence>
<protein>
    <submittedName>
        <fullName evidence="10">3-hydroxyacyl-CoA dehydrogenase</fullName>
    </submittedName>
</protein>
<evidence type="ECO:0000256" key="5">
    <source>
        <dbReference type="ARBA" id="ARBA00023027"/>
    </source>
</evidence>
<feature type="domain" description="3-hydroxyacyl-CoA dehydrogenase C-terminal" evidence="8">
    <location>
        <begin position="208"/>
        <end position="307"/>
    </location>
</feature>
<dbReference type="InterPro" id="IPR036291">
    <property type="entry name" value="NAD(P)-bd_dom_sf"/>
</dbReference>
<evidence type="ECO:0000313" key="10">
    <source>
        <dbReference type="EMBL" id="PKR79668.1"/>
    </source>
</evidence>
<dbReference type="Gene3D" id="1.10.1040.50">
    <property type="match status" value="1"/>
</dbReference>
<dbReference type="Pfam" id="PF00725">
    <property type="entry name" value="3HCDH"/>
    <property type="match status" value="2"/>
</dbReference>
<evidence type="ECO:0000256" key="4">
    <source>
        <dbReference type="ARBA" id="ARBA00023002"/>
    </source>
</evidence>
<feature type="domain" description="3-hydroxyacyl-CoA dehydrogenase NAD binding" evidence="9">
    <location>
        <begin position="7"/>
        <end position="205"/>
    </location>
</feature>
<reference evidence="10 11" key="1">
    <citation type="submission" date="2017-12" db="EMBL/GenBank/DDBJ databases">
        <title>The draft genome sequence of Brumimicrobium saltpan LHR20.</title>
        <authorList>
            <person name="Do Z.-J."/>
            <person name="Luo H.-R."/>
        </authorList>
    </citation>
    <scope>NUCLEOTIDE SEQUENCE [LARGE SCALE GENOMIC DNA]</scope>
    <source>
        <strain evidence="10 11">LHR20</strain>
    </source>
</reference>
<dbReference type="Pfam" id="PF02737">
    <property type="entry name" value="3HCDH_N"/>
    <property type="match status" value="1"/>
</dbReference>
<feature type="domain" description="3-hydroxyacyl-CoA dehydrogenase C-terminal" evidence="8">
    <location>
        <begin position="370"/>
        <end position="427"/>
    </location>
</feature>
<dbReference type="CDD" id="cd06558">
    <property type="entry name" value="crotonase-like"/>
    <property type="match status" value="1"/>
</dbReference>
<dbReference type="EMBL" id="PJNI01000021">
    <property type="protein sequence ID" value="PKR79668.1"/>
    <property type="molecule type" value="Genomic_DNA"/>
</dbReference>
<gene>
    <name evidence="10" type="ORF">CW751_13955</name>
</gene>
<keyword evidence="11" id="KW-1185">Reference proteome</keyword>